<dbReference type="InterPro" id="IPR036942">
    <property type="entry name" value="Beta-barrel_TonB_sf"/>
</dbReference>
<proteinExistence type="inferred from homology"/>
<dbReference type="PANTHER" id="PTHR40980">
    <property type="entry name" value="PLUG DOMAIN-CONTAINING PROTEIN"/>
    <property type="match status" value="1"/>
</dbReference>
<protein>
    <submittedName>
        <fullName evidence="14">TonB-dependent receptor</fullName>
    </submittedName>
</protein>
<feature type="compositionally biased region" description="Low complexity" evidence="10">
    <location>
        <begin position="58"/>
        <end position="72"/>
    </location>
</feature>
<evidence type="ECO:0000256" key="11">
    <source>
        <dbReference type="SAM" id="SignalP"/>
    </source>
</evidence>
<comment type="similarity">
    <text evidence="8 9">Belongs to the TonB-dependent receptor family.</text>
</comment>
<feature type="region of interest" description="Disordered" evidence="10">
    <location>
        <begin position="42"/>
        <end position="94"/>
    </location>
</feature>
<dbReference type="GO" id="GO:0009279">
    <property type="term" value="C:cell outer membrane"/>
    <property type="evidence" value="ECO:0007669"/>
    <property type="project" value="UniProtKB-SubCell"/>
</dbReference>
<evidence type="ECO:0000256" key="9">
    <source>
        <dbReference type="RuleBase" id="RU003357"/>
    </source>
</evidence>
<evidence type="ECO:0000259" key="12">
    <source>
        <dbReference type="Pfam" id="PF00593"/>
    </source>
</evidence>
<evidence type="ECO:0000313" key="14">
    <source>
        <dbReference type="EMBL" id="NYD88959.1"/>
    </source>
</evidence>
<gene>
    <name evidence="14" type="ORF">HD841_000728</name>
</gene>
<name>A0A7Y9FKG2_9SPHN</name>
<feature type="chain" id="PRO_5031501598" evidence="11">
    <location>
        <begin position="33"/>
        <end position="1022"/>
    </location>
</feature>
<evidence type="ECO:0000256" key="7">
    <source>
        <dbReference type="ARBA" id="ARBA00023237"/>
    </source>
</evidence>
<evidence type="ECO:0000256" key="4">
    <source>
        <dbReference type="ARBA" id="ARBA00022692"/>
    </source>
</evidence>
<dbReference type="Pfam" id="PF07715">
    <property type="entry name" value="Plug"/>
    <property type="match status" value="1"/>
</dbReference>
<evidence type="ECO:0000256" key="8">
    <source>
        <dbReference type="PROSITE-ProRule" id="PRU01360"/>
    </source>
</evidence>
<reference evidence="14 15" key="1">
    <citation type="submission" date="2020-08" db="EMBL/GenBank/DDBJ databases">
        <title>The Agave Microbiome: Exploring the role of microbial communities in plant adaptations to desert environments.</title>
        <authorList>
            <person name="Partida-Martinez L.P."/>
        </authorList>
    </citation>
    <scope>NUCLEOTIDE SEQUENCE [LARGE SCALE GENOMIC DNA]</scope>
    <source>
        <strain evidence="14 15">AS2.3</strain>
    </source>
</reference>
<sequence>MPTTMRARAGARTFRRIHVLACATSLATFAWAAPALAQDQGNLQNSTTSQPAAPQPAVPATTNTTTASEAGQPQDAATAQDVSQGNSAEGPGDDIVVVGLRGSLQRNLDLKRTSSGVVDVISAEDIGKFPDSNVAASLQRLPGVSIQRSGSRGEPTGITVRGFGGDFNTTLYDGRRISTATGGRQIDFSTVGVDFIGQLSVLKTPDVSLSANSIGATVDIQFPKPFDHPGFRVAATGSGSIQDRSGKIVPTGGLLVSSTNADETFGVLADVIYTKRDTDTNRVYVSGWPGGNYAPCQLAGSTGACAPTSDTTSPAYANPANRKSLTGWFPQQYGAEQQRVQDERVDARIALQYHPSDDLMLTIDNNFSRQTITQENYAFGVWFNQGDLRNVTLDKNGTATDFTQAGTPTDFTSALNKQVLQTNQTGLNVKYDATDNLTLEGDVSYAKSWLNPGDVIGSRNGDIGYGSALGNNLRFNVTGDSKNSFPTISNFGPAGNSAAWADQSLIGSHVAVNQTQHNTDELVQFRGNATWKQDNVTLKAGGQYYQDTFNFRNQSTFVNNFWQAYAGYGAPSGGTAGIAPIPASLYQGSIGLNDFIPGFKGSLPPSVFVFSPVAYQNYLTSLGNPSAQTVPGFNYGNVNGFTGTFDEAVDPGSIQRVRERTWSLYFSANFKTEIGSLPFTFNAGIRNEVTSLVSTGQGRLPIYFQTSTADRTLLTIPSPAPGVPDGYTPVQPNTVKNSYSYLLPSLDAKLELTDNLIVRVDASRTLTRPTLNLLNPVLNVGSGQRIGALSASGGNATLKPYLSDNFDLGAEWYYRRNSYLSVNFFLKNVSNFIVGGVTRQAINGVIDPTTGVLASFAVSQQVNGPDATVRGVELAWQQVFGETGFGFQANATFVNTNRPYDDKNVSQTGFAVTGLANSANFVGFYDKSGFQFRAAVNWRDKYLLQFGQNQNTGSYGSEPTFVNQSFQIDLTTSYDVTKNFSVFGEALNVNNNQQSTHGRYSNQLLDVFDYGRRYTVGARYRF</sequence>
<comment type="subcellular location">
    <subcellularLocation>
        <location evidence="1 8">Cell outer membrane</location>
        <topology evidence="1 8">Multi-pass membrane protein</topology>
    </subcellularLocation>
</comment>
<evidence type="ECO:0000256" key="10">
    <source>
        <dbReference type="SAM" id="MobiDB-lite"/>
    </source>
</evidence>
<dbReference type="PANTHER" id="PTHR40980:SF3">
    <property type="entry name" value="TONB-DEPENDENT RECEPTOR-LIKE BETA-BARREL DOMAIN-CONTAINING PROTEIN"/>
    <property type="match status" value="1"/>
</dbReference>
<feature type="signal peptide" evidence="11">
    <location>
        <begin position="1"/>
        <end position="32"/>
    </location>
</feature>
<dbReference type="PROSITE" id="PS52016">
    <property type="entry name" value="TONB_DEPENDENT_REC_3"/>
    <property type="match status" value="1"/>
</dbReference>
<dbReference type="Gene3D" id="2.40.170.20">
    <property type="entry name" value="TonB-dependent receptor, beta-barrel domain"/>
    <property type="match status" value="1"/>
</dbReference>
<dbReference type="InterPro" id="IPR000531">
    <property type="entry name" value="Beta-barrel_TonB"/>
</dbReference>
<dbReference type="Proteomes" id="UP000517753">
    <property type="component" value="Unassembled WGS sequence"/>
</dbReference>
<dbReference type="EMBL" id="JACCBY010000001">
    <property type="protein sequence ID" value="NYD88959.1"/>
    <property type="molecule type" value="Genomic_DNA"/>
</dbReference>
<evidence type="ECO:0000256" key="2">
    <source>
        <dbReference type="ARBA" id="ARBA00022448"/>
    </source>
</evidence>
<keyword evidence="5 9" id="KW-0798">TonB box</keyword>
<keyword evidence="6 8" id="KW-0472">Membrane</keyword>
<dbReference type="Gene3D" id="2.170.130.10">
    <property type="entry name" value="TonB-dependent receptor, plug domain"/>
    <property type="match status" value="1"/>
</dbReference>
<keyword evidence="11" id="KW-0732">Signal</keyword>
<dbReference type="InterPro" id="IPR039426">
    <property type="entry name" value="TonB-dep_rcpt-like"/>
</dbReference>
<dbReference type="RefSeq" id="WP_257015188.1">
    <property type="nucleotide sequence ID" value="NZ_JACCBY010000001.1"/>
</dbReference>
<keyword evidence="4 8" id="KW-0812">Transmembrane</keyword>
<dbReference type="InterPro" id="IPR010104">
    <property type="entry name" value="TonB_rcpt_bac"/>
</dbReference>
<dbReference type="Pfam" id="PF00593">
    <property type="entry name" value="TonB_dep_Rec_b-barrel"/>
    <property type="match status" value="1"/>
</dbReference>
<keyword evidence="14" id="KW-0675">Receptor</keyword>
<evidence type="ECO:0000256" key="5">
    <source>
        <dbReference type="ARBA" id="ARBA00023077"/>
    </source>
</evidence>
<evidence type="ECO:0000313" key="15">
    <source>
        <dbReference type="Proteomes" id="UP000517753"/>
    </source>
</evidence>
<keyword evidence="15" id="KW-1185">Reference proteome</keyword>
<keyword evidence="3 8" id="KW-1134">Transmembrane beta strand</keyword>
<dbReference type="AlphaFoldDB" id="A0A7Y9FKG2"/>
<keyword evidence="2 8" id="KW-0813">Transport</keyword>
<evidence type="ECO:0000256" key="3">
    <source>
        <dbReference type="ARBA" id="ARBA00022452"/>
    </source>
</evidence>
<evidence type="ECO:0000259" key="13">
    <source>
        <dbReference type="Pfam" id="PF07715"/>
    </source>
</evidence>
<evidence type="ECO:0000256" key="6">
    <source>
        <dbReference type="ARBA" id="ARBA00023136"/>
    </source>
</evidence>
<keyword evidence="7 8" id="KW-0998">Cell outer membrane</keyword>
<dbReference type="SUPFAM" id="SSF56935">
    <property type="entry name" value="Porins"/>
    <property type="match status" value="1"/>
</dbReference>
<organism evidence="14 15">
    <name type="scientific">Sphingomonas melonis</name>
    <dbReference type="NCBI Taxonomy" id="152682"/>
    <lineage>
        <taxon>Bacteria</taxon>
        <taxon>Pseudomonadati</taxon>
        <taxon>Pseudomonadota</taxon>
        <taxon>Alphaproteobacteria</taxon>
        <taxon>Sphingomonadales</taxon>
        <taxon>Sphingomonadaceae</taxon>
        <taxon>Sphingomonas</taxon>
    </lineage>
</organism>
<accession>A0A7Y9FKG2</accession>
<comment type="caution">
    <text evidence="14">The sequence shown here is derived from an EMBL/GenBank/DDBJ whole genome shotgun (WGS) entry which is preliminary data.</text>
</comment>
<dbReference type="InterPro" id="IPR012910">
    <property type="entry name" value="Plug_dom"/>
</dbReference>
<feature type="domain" description="TonB-dependent receptor-like beta-barrel" evidence="12">
    <location>
        <begin position="472"/>
        <end position="989"/>
    </location>
</feature>
<feature type="compositionally biased region" description="Polar residues" evidence="10">
    <location>
        <begin position="75"/>
        <end position="87"/>
    </location>
</feature>
<dbReference type="InterPro" id="IPR037066">
    <property type="entry name" value="Plug_dom_sf"/>
</dbReference>
<feature type="domain" description="TonB-dependent receptor plug" evidence="13">
    <location>
        <begin position="111"/>
        <end position="216"/>
    </location>
</feature>
<evidence type="ECO:0000256" key="1">
    <source>
        <dbReference type="ARBA" id="ARBA00004571"/>
    </source>
</evidence>
<dbReference type="NCBIfam" id="TIGR01782">
    <property type="entry name" value="TonB-Xanth-Caul"/>
    <property type="match status" value="1"/>
</dbReference>